<dbReference type="InterPro" id="IPR050398">
    <property type="entry name" value="HssS/ArlS-like"/>
</dbReference>
<dbReference type="FunFam" id="3.30.565.10:FF:000006">
    <property type="entry name" value="Sensor histidine kinase WalK"/>
    <property type="match status" value="1"/>
</dbReference>
<dbReference type="Pfam" id="PF02518">
    <property type="entry name" value="HATPase_c"/>
    <property type="match status" value="1"/>
</dbReference>
<evidence type="ECO:0000256" key="13">
    <source>
        <dbReference type="ARBA" id="ARBA00023012"/>
    </source>
</evidence>
<keyword evidence="19" id="KW-1185">Reference proteome</keyword>
<feature type="transmembrane region" description="Helical" evidence="15">
    <location>
        <begin position="17"/>
        <end position="40"/>
    </location>
</feature>
<evidence type="ECO:0000256" key="12">
    <source>
        <dbReference type="ARBA" id="ARBA00022989"/>
    </source>
</evidence>
<dbReference type="InterPro" id="IPR003660">
    <property type="entry name" value="HAMP_dom"/>
</dbReference>
<dbReference type="Gene3D" id="6.10.340.10">
    <property type="match status" value="1"/>
</dbReference>
<dbReference type="GO" id="GO:0005886">
    <property type="term" value="C:plasma membrane"/>
    <property type="evidence" value="ECO:0007669"/>
    <property type="project" value="UniProtKB-SubCell"/>
</dbReference>
<gene>
    <name evidence="18" type="ORF">AWH49_16595</name>
</gene>
<sequence>MNKFITYYSNLPIRWKITIWSSAFMFILFLSYSILQYMIIEHRTLNYEKENMNHQLDEILTFIESNHQHLTVDEIKQSENDFSIINEEDQLIRIIDQKGTIVMDVTEDLHEAEVLPVLVNSKEFEIVRNSEDPLLILRAPVVTDEFAGTIEIIRSMEMIDDFIDNIFFVLITGGVGGLLLSFLGGTFLSRQLLSNVRVITDTMQQIKVNGLQERVPTYETNDEIAQLGKLFNELMDDLEESFIQQKQFVEDASHELRTPLAIIHGHLSLLNRWGKDDPEVLNKSLHSSLKEVERLIKLVQELLELSKAETGTMGPTEVNPVHVVQLIQSVKHNFELLHPDFMFTTHIEKGTQYVAVPPRHLEQILIILLDNAVKFSVVEKNVVIACFAENETVHIQVIDKGIGISKQDIPYVLNRFYRADKARSSKQGGQGLGLAIAKRWIEKYKGTIHIDSEEGKGTTFTMTFPIAKSPF</sequence>
<dbReference type="AlphaFoldDB" id="A0A177L458"/>
<dbReference type="PANTHER" id="PTHR45528">
    <property type="entry name" value="SENSOR HISTIDINE KINASE CPXA"/>
    <property type="match status" value="1"/>
</dbReference>
<evidence type="ECO:0000256" key="7">
    <source>
        <dbReference type="ARBA" id="ARBA00022679"/>
    </source>
</evidence>
<comment type="subcellular location">
    <subcellularLocation>
        <location evidence="2">Cell membrane</location>
        <topology evidence="2">Multi-pass membrane protein</topology>
    </subcellularLocation>
</comment>
<keyword evidence="6" id="KW-0597">Phosphoprotein</keyword>
<evidence type="ECO:0000313" key="18">
    <source>
        <dbReference type="EMBL" id="OAH60479.1"/>
    </source>
</evidence>
<keyword evidence="7" id="KW-0808">Transferase</keyword>
<dbReference type="SMART" id="SM00304">
    <property type="entry name" value="HAMP"/>
    <property type="match status" value="1"/>
</dbReference>
<dbReference type="InterPro" id="IPR036097">
    <property type="entry name" value="HisK_dim/P_sf"/>
</dbReference>
<comment type="caution">
    <text evidence="18">The sequence shown here is derived from an EMBL/GenBank/DDBJ whole genome shotgun (WGS) entry which is preliminary data.</text>
</comment>
<dbReference type="PANTHER" id="PTHR45528:SF12">
    <property type="entry name" value="SENSOR HISTIDINE KINASE ARSS"/>
    <property type="match status" value="1"/>
</dbReference>
<feature type="domain" description="Histidine kinase" evidence="16">
    <location>
        <begin position="251"/>
        <end position="468"/>
    </location>
</feature>
<dbReference type="InterPro" id="IPR003594">
    <property type="entry name" value="HATPase_dom"/>
</dbReference>
<dbReference type="CDD" id="cd00082">
    <property type="entry name" value="HisKA"/>
    <property type="match status" value="1"/>
</dbReference>
<dbReference type="InterPro" id="IPR036890">
    <property type="entry name" value="HATPase_C_sf"/>
</dbReference>
<dbReference type="PRINTS" id="PR00344">
    <property type="entry name" value="BCTRLSENSOR"/>
</dbReference>
<evidence type="ECO:0000256" key="3">
    <source>
        <dbReference type="ARBA" id="ARBA00012438"/>
    </source>
</evidence>
<dbReference type="Gene3D" id="1.10.287.130">
    <property type="match status" value="1"/>
</dbReference>
<evidence type="ECO:0000256" key="8">
    <source>
        <dbReference type="ARBA" id="ARBA00022692"/>
    </source>
</evidence>
<keyword evidence="12 15" id="KW-1133">Transmembrane helix</keyword>
<evidence type="ECO:0000256" key="4">
    <source>
        <dbReference type="ARBA" id="ARBA00015735"/>
    </source>
</evidence>
<dbReference type="PROSITE" id="PS50885">
    <property type="entry name" value="HAMP"/>
    <property type="match status" value="1"/>
</dbReference>
<name>A0A177L458_9BACI</name>
<evidence type="ECO:0000256" key="15">
    <source>
        <dbReference type="SAM" id="Phobius"/>
    </source>
</evidence>
<evidence type="ECO:0000256" key="9">
    <source>
        <dbReference type="ARBA" id="ARBA00022741"/>
    </source>
</evidence>
<dbReference type="SMART" id="SM00388">
    <property type="entry name" value="HisKA"/>
    <property type="match status" value="1"/>
</dbReference>
<dbReference type="STRING" id="29332.AWH48_01700"/>
<evidence type="ECO:0000259" key="16">
    <source>
        <dbReference type="PROSITE" id="PS50109"/>
    </source>
</evidence>
<dbReference type="SUPFAM" id="SSF158472">
    <property type="entry name" value="HAMP domain-like"/>
    <property type="match status" value="1"/>
</dbReference>
<keyword evidence="13" id="KW-0902">Two-component regulatory system</keyword>
<dbReference type="Proteomes" id="UP000076935">
    <property type="component" value="Unassembled WGS sequence"/>
</dbReference>
<keyword evidence="5" id="KW-1003">Cell membrane</keyword>
<evidence type="ECO:0000256" key="14">
    <source>
        <dbReference type="ARBA" id="ARBA00023136"/>
    </source>
</evidence>
<dbReference type="Pfam" id="PF00512">
    <property type="entry name" value="HisKA"/>
    <property type="match status" value="1"/>
</dbReference>
<dbReference type="InterPro" id="IPR004358">
    <property type="entry name" value="Sig_transdc_His_kin-like_C"/>
</dbReference>
<dbReference type="PROSITE" id="PS50109">
    <property type="entry name" value="HIS_KIN"/>
    <property type="match status" value="1"/>
</dbReference>
<dbReference type="EMBL" id="LQWY01000038">
    <property type="protein sequence ID" value="OAH60479.1"/>
    <property type="molecule type" value="Genomic_DNA"/>
</dbReference>
<dbReference type="SUPFAM" id="SSF55874">
    <property type="entry name" value="ATPase domain of HSP90 chaperone/DNA topoisomerase II/histidine kinase"/>
    <property type="match status" value="1"/>
</dbReference>
<dbReference type="InterPro" id="IPR005467">
    <property type="entry name" value="His_kinase_dom"/>
</dbReference>
<dbReference type="Gene3D" id="3.30.565.10">
    <property type="entry name" value="Histidine kinase-like ATPase, C-terminal domain"/>
    <property type="match status" value="1"/>
</dbReference>
<dbReference type="Pfam" id="PF18719">
    <property type="entry name" value="ArlS_N"/>
    <property type="match status" value="1"/>
</dbReference>
<accession>A0A177L458</accession>
<keyword evidence="9" id="KW-0547">Nucleotide-binding</keyword>
<keyword evidence="10 18" id="KW-0418">Kinase</keyword>
<comment type="catalytic activity">
    <reaction evidence="1">
        <text>ATP + protein L-histidine = ADP + protein N-phospho-L-histidine.</text>
        <dbReference type="EC" id="2.7.13.3"/>
    </reaction>
</comment>
<proteinExistence type="predicted"/>
<dbReference type="SUPFAM" id="SSF47384">
    <property type="entry name" value="Homodimeric domain of signal transducing histidine kinase"/>
    <property type="match status" value="1"/>
</dbReference>
<evidence type="ECO:0000256" key="11">
    <source>
        <dbReference type="ARBA" id="ARBA00022840"/>
    </source>
</evidence>
<dbReference type="SMART" id="SM00387">
    <property type="entry name" value="HATPase_c"/>
    <property type="match status" value="1"/>
</dbReference>
<dbReference type="InterPro" id="IPR041610">
    <property type="entry name" value="ArlS_N"/>
</dbReference>
<dbReference type="InterPro" id="IPR003661">
    <property type="entry name" value="HisK_dim/P_dom"/>
</dbReference>
<organism evidence="18 19">
    <name type="scientific">Domibacillus aminovorans</name>
    <dbReference type="NCBI Taxonomy" id="29332"/>
    <lineage>
        <taxon>Bacteria</taxon>
        <taxon>Bacillati</taxon>
        <taxon>Bacillota</taxon>
        <taxon>Bacilli</taxon>
        <taxon>Bacillales</taxon>
        <taxon>Bacillaceae</taxon>
        <taxon>Domibacillus</taxon>
    </lineage>
</organism>
<evidence type="ECO:0000259" key="17">
    <source>
        <dbReference type="PROSITE" id="PS50885"/>
    </source>
</evidence>
<keyword evidence="14 15" id="KW-0472">Membrane</keyword>
<dbReference type="FunFam" id="1.10.287.130:FF:000001">
    <property type="entry name" value="Two-component sensor histidine kinase"/>
    <property type="match status" value="1"/>
</dbReference>
<evidence type="ECO:0000256" key="1">
    <source>
        <dbReference type="ARBA" id="ARBA00000085"/>
    </source>
</evidence>
<dbReference type="CDD" id="cd06225">
    <property type="entry name" value="HAMP"/>
    <property type="match status" value="1"/>
</dbReference>
<evidence type="ECO:0000256" key="2">
    <source>
        <dbReference type="ARBA" id="ARBA00004651"/>
    </source>
</evidence>
<dbReference type="Pfam" id="PF00672">
    <property type="entry name" value="HAMP"/>
    <property type="match status" value="1"/>
</dbReference>
<protein>
    <recommendedName>
        <fullName evidence="4">Signal transduction histidine-protein kinase ArlS</fullName>
        <ecNumber evidence="3">2.7.13.3</ecNumber>
    </recommendedName>
</protein>
<evidence type="ECO:0000256" key="5">
    <source>
        <dbReference type="ARBA" id="ARBA00022475"/>
    </source>
</evidence>
<dbReference type="GO" id="GO:0000155">
    <property type="term" value="F:phosphorelay sensor kinase activity"/>
    <property type="evidence" value="ECO:0007669"/>
    <property type="project" value="InterPro"/>
</dbReference>
<dbReference type="EC" id="2.7.13.3" evidence="3"/>
<feature type="transmembrane region" description="Helical" evidence="15">
    <location>
        <begin position="166"/>
        <end position="188"/>
    </location>
</feature>
<reference evidence="18 19" key="1">
    <citation type="submission" date="2016-01" db="EMBL/GenBank/DDBJ databases">
        <title>Investigation of taxonomic status of Bacillus aminovorans.</title>
        <authorList>
            <person name="Verma A."/>
            <person name="Pal Y."/>
            <person name="Krishnamurthi S."/>
        </authorList>
    </citation>
    <scope>NUCLEOTIDE SEQUENCE [LARGE SCALE GENOMIC DNA]</scope>
    <source>
        <strain evidence="18 19">DSM 1314</strain>
    </source>
</reference>
<evidence type="ECO:0000256" key="6">
    <source>
        <dbReference type="ARBA" id="ARBA00022553"/>
    </source>
</evidence>
<evidence type="ECO:0000256" key="10">
    <source>
        <dbReference type="ARBA" id="ARBA00022777"/>
    </source>
</evidence>
<evidence type="ECO:0000313" key="19">
    <source>
        <dbReference type="Proteomes" id="UP000076935"/>
    </source>
</evidence>
<keyword evidence="8 15" id="KW-0812">Transmembrane</keyword>
<dbReference type="GO" id="GO:0005524">
    <property type="term" value="F:ATP binding"/>
    <property type="evidence" value="ECO:0007669"/>
    <property type="project" value="UniProtKB-KW"/>
</dbReference>
<feature type="domain" description="HAMP" evidence="17">
    <location>
        <begin position="190"/>
        <end position="243"/>
    </location>
</feature>
<keyword evidence="11" id="KW-0067">ATP-binding</keyword>